<dbReference type="PANTHER" id="PTHR24123:SF141">
    <property type="entry name" value="ANKYRIN 2, ISOFORM U"/>
    <property type="match status" value="1"/>
</dbReference>
<evidence type="ECO:0000256" key="2">
    <source>
        <dbReference type="ARBA" id="ARBA00023043"/>
    </source>
</evidence>
<dbReference type="RefSeq" id="XP_028133816.1">
    <property type="nucleotide sequence ID" value="XM_028278015.1"/>
</dbReference>
<feature type="repeat" description="ANK" evidence="3">
    <location>
        <begin position="475"/>
        <end position="507"/>
    </location>
</feature>
<protein>
    <submittedName>
        <fullName evidence="4">Delta-latroinsectotoxin-Lt1a-like</fullName>
    </submittedName>
</protein>
<feature type="repeat" description="ANK" evidence="3">
    <location>
        <begin position="610"/>
        <end position="633"/>
    </location>
</feature>
<feature type="repeat" description="ANK" evidence="3">
    <location>
        <begin position="678"/>
        <end position="710"/>
    </location>
</feature>
<evidence type="ECO:0000256" key="3">
    <source>
        <dbReference type="PROSITE-ProRule" id="PRU00023"/>
    </source>
</evidence>
<dbReference type="SMART" id="SM00248">
    <property type="entry name" value="ANK"/>
    <property type="match status" value="23"/>
</dbReference>
<reference evidence="4" key="1">
    <citation type="submission" date="2025-08" db="UniProtKB">
        <authorList>
            <consortium name="RefSeq"/>
        </authorList>
    </citation>
    <scope>IDENTIFICATION</scope>
    <source>
        <tissue evidence="4">Whole insect</tissue>
    </source>
</reference>
<dbReference type="InParanoid" id="A0A6P7FDR0"/>
<feature type="repeat" description="ANK" evidence="3">
    <location>
        <begin position="441"/>
        <end position="464"/>
    </location>
</feature>
<dbReference type="OrthoDB" id="7772680at2759"/>
<keyword evidence="1" id="KW-0677">Repeat</keyword>
<feature type="repeat" description="ANK" evidence="3">
    <location>
        <begin position="743"/>
        <end position="775"/>
    </location>
</feature>
<proteinExistence type="predicted"/>
<dbReference type="PROSITE" id="PS50088">
    <property type="entry name" value="ANK_REPEAT"/>
    <property type="match status" value="9"/>
</dbReference>
<dbReference type="InterPro" id="IPR036770">
    <property type="entry name" value="Ankyrin_rpt-contain_sf"/>
</dbReference>
<sequence>MGTKAMTIVPKFLKNSIDILGAIDDVYDIFQLIGIIPDEHMEKMEEILTAVEKNYEAIENVGKKVDRNFAVTVAIHNVVTKTLSVLEKMRWEMLQGFEKVLNSLEELKTEDKISNLVNFIDDFNRNTEMLIPLSPEERVMKLDGNDGILKQLNKAVDTKGILDSNLNHIINEKLAIPKHQNDDSAFSALNILYYGVQTYVSVLCFNLKQYCYLIDYYYKKGNIYKYNESFDRLQSSFHHIKQRLISTTGKVQLIDKVKDILKQVSELRFVRNQVNDVFNTLEQRIHYLDAISDNVRNLILPIDVYQPNKLLSSPNFENSKIQAPLNRWISNNTVSYALQFEHNNTYTKISEWSEPVTIQDKACPLLNIPVDFKRRTRLIFRKFNNEIPVFVGKITQKYETTFRDINRDIYNAAMDSNEELAIDRIKLLMKNGGVLNETFEDNRQPIHAAAQVGNIDVIKFLLNHQNVSINSQDDYGYTPIYIAAEAGYHNLVQFLIAANASVNVKTKLKKLTPLHIAAYNGDDKTLKVLLKSEETIINVEDQEGFTPLHSAVFGGPLVLKSLMSCNETMVNRKSKANLTALHLAAINDYDDVTDMLINNSNIQVNCETEGNFTPLHFASSLGNLRTVQVLLKHKNVNVNAKTIDNLTALHLAISSKSNDVVLELLKNEKTDVNIKSSTGVTALHLGAIRNEHEIVGTLIKKGAMLEDRTQNHLTALQLTAIHNIENAFNILIDNGADINSKTNGSSILHLAAQYGHVNITRILFKNCANFRQYDNSGFLPIHVAAWNGKIPILDIILEEFPDIVDIVSGDETKRSSSLHLASEKGYMDVIRYLVEKRWAGINILNANEESPMMVAANKGYFDVVKYFFDREGTNINQKNIYGECLLHLACLSGNVDFVDYIIPVYNVTYNRTSYEDASLHYAALSGNLDLVKYIIDKGVNPNTENRGFYTPLTYATWYNHMNIVKYLETKKTEYMTPRATGNILKAATLSGDLEMVKYSFNRYGFDEYAFALAADYGFLDIVKFYVQKNSSLQFYYNSLPILHRASKSGNLELVKYLIEEKNVAINREFSLLRLTPLSLAILSGNLDLVKYFTEEKNVTILNPYRYTLSSLSLAVASGNLEMVKYFFEEKKVSAEFSHGCSIEKEIKNLGTYHSISSYTDSSINVFAGFFNNGFGMQAVLKCATGKGYLDIVKYFLDKRHISVDINDLMFRALDGKRLDMVKYFVNEKNVNIDIKNKNGKTFLDVGVDVFGKSIFYGALDRFNTNKSKSCAKKLTKVEVIKLKKRSVVSDMSNHQQVGISNKDVDNCYFITKINNALQCITSFIYPRIETNTTSSVHASEYSNDFNSNLLLLDLVIRKLSGKRCILKNNMEISAADAEACALNIIDAVETILNSSADDLLQGSNLDFFKLYMDIKNSLVRGELFEIHDFIFFNLDQYLSDNTTIRNFVNETIYNEINNIINKS</sequence>
<dbReference type="PROSITE" id="PS50297">
    <property type="entry name" value="ANK_REP_REGION"/>
    <property type="match status" value="7"/>
</dbReference>
<feature type="repeat" description="ANK" evidence="3">
    <location>
        <begin position="914"/>
        <end position="946"/>
    </location>
</feature>
<accession>A0A6P7FDR0</accession>
<feature type="repeat" description="ANK" evidence="3">
    <location>
        <begin position="509"/>
        <end position="541"/>
    </location>
</feature>
<dbReference type="SUPFAM" id="SSF48403">
    <property type="entry name" value="Ankyrin repeat"/>
    <property type="match status" value="4"/>
</dbReference>
<dbReference type="Pfam" id="PF12796">
    <property type="entry name" value="Ank_2"/>
    <property type="match status" value="6"/>
</dbReference>
<dbReference type="InterPro" id="IPR051165">
    <property type="entry name" value="Multifunctional_ANK_Repeat"/>
</dbReference>
<dbReference type="InterPro" id="IPR002110">
    <property type="entry name" value="Ankyrin_rpt"/>
</dbReference>
<feature type="repeat" description="ANK" evidence="3">
    <location>
        <begin position="644"/>
        <end position="677"/>
    </location>
</feature>
<gene>
    <name evidence="4" type="primary">LOC114329004</name>
</gene>
<evidence type="ECO:0000256" key="1">
    <source>
        <dbReference type="ARBA" id="ARBA00022737"/>
    </source>
</evidence>
<name>A0A6P7FDR0_DIAVI</name>
<keyword evidence="2 3" id="KW-0040">ANK repeat</keyword>
<evidence type="ECO:0000313" key="4">
    <source>
        <dbReference type="RefSeq" id="XP_028133816.1"/>
    </source>
</evidence>
<organism evidence="4">
    <name type="scientific">Diabrotica virgifera virgifera</name>
    <name type="common">western corn rootworm</name>
    <dbReference type="NCBI Taxonomy" id="50390"/>
    <lineage>
        <taxon>Eukaryota</taxon>
        <taxon>Metazoa</taxon>
        <taxon>Ecdysozoa</taxon>
        <taxon>Arthropoda</taxon>
        <taxon>Hexapoda</taxon>
        <taxon>Insecta</taxon>
        <taxon>Pterygota</taxon>
        <taxon>Neoptera</taxon>
        <taxon>Endopterygota</taxon>
        <taxon>Coleoptera</taxon>
        <taxon>Polyphaga</taxon>
        <taxon>Cucujiformia</taxon>
        <taxon>Chrysomeloidea</taxon>
        <taxon>Chrysomelidae</taxon>
        <taxon>Galerucinae</taxon>
        <taxon>Diabroticina</taxon>
        <taxon>Diabroticites</taxon>
        <taxon>Diabrotica</taxon>
    </lineage>
</organism>
<dbReference type="Gene3D" id="1.25.40.20">
    <property type="entry name" value="Ankyrin repeat-containing domain"/>
    <property type="match status" value="6"/>
</dbReference>
<dbReference type="Pfam" id="PF13637">
    <property type="entry name" value="Ank_4"/>
    <property type="match status" value="1"/>
</dbReference>
<feature type="repeat" description="ANK" evidence="3">
    <location>
        <begin position="711"/>
        <end position="743"/>
    </location>
</feature>
<dbReference type="PANTHER" id="PTHR24123">
    <property type="entry name" value="ANKYRIN REPEAT-CONTAINING"/>
    <property type="match status" value="1"/>
</dbReference>
<dbReference type="KEGG" id="dvv:114329004"/>